<evidence type="ECO:0008006" key="3">
    <source>
        <dbReference type="Google" id="ProtNLM"/>
    </source>
</evidence>
<feature type="transmembrane region" description="Helical" evidence="1">
    <location>
        <begin position="175"/>
        <end position="199"/>
    </location>
</feature>
<protein>
    <recommendedName>
        <fullName evidence="3">Glycosyltransferase RgtA/B/C/D-like domain-containing protein</fullName>
    </recommendedName>
</protein>
<feature type="transmembrane region" description="Helical" evidence="1">
    <location>
        <begin position="20"/>
        <end position="46"/>
    </location>
</feature>
<feature type="transmembrane region" description="Helical" evidence="1">
    <location>
        <begin position="318"/>
        <end position="336"/>
    </location>
</feature>
<evidence type="ECO:0000256" key="1">
    <source>
        <dbReference type="SAM" id="Phobius"/>
    </source>
</evidence>
<feature type="transmembrane region" description="Helical" evidence="1">
    <location>
        <begin position="131"/>
        <end position="163"/>
    </location>
</feature>
<sequence>MPAERPELVPGRLWGTSPLTVALFALLFVIALLPVLTMPIPAMVDYPNHLARMHILVREGTPAAHPFYRVTWALYPNLAMDLVVPLIARVTSVEWATRSFLLASQILTITGAIAIELAVKRRFQVSGFLALLVLYSVPFAWGFVNFQFGLGLALWGIACWIVLQDRGWPLRLALHTLFVGLLFGAHLFALGLYGFTLGIHELWRTRSRKPGLPTTMARFLALALPALVAFGIMHLSGGSVGQEGTAWNGPWKLVMFFTTLNGYSLWLSAAGTVFLVGLTLLLALRGAFRAVQSGFWLAGSLTVLFVALPTRLFDTAFVDLRVTVAALLIVPGFIVVSPPSGAWERITAAVVLGVTLLNLACALAVAATYRSEYAALLISFGQLKPNSRVLVGHSGSGEDPPLKDLSDYPIYNAATLAVAYGDAFVPTLFTSIGKQPVTVIDGYRHLAVPYGGPMAMAILRDIAEGRPNADAPDYTRAWTEDFDYLYVVGPSAANPMPGLLVPLAASARFALYRIERRRPRE</sequence>
<keyword evidence="1" id="KW-0812">Transmembrane</keyword>
<feature type="transmembrane region" description="Helical" evidence="1">
    <location>
        <begin position="348"/>
        <end position="369"/>
    </location>
</feature>
<feature type="transmembrane region" description="Helical" evidence="1">
    <location>
        <begin position="260"/>
        <end position="283"/>
    </location>
</feature>
<accession>A0A679J4Z9</accession>
<dbReference type="EMBL" id="LR743504">
    <property type="protein sequence ID" value="CAA2101268.1"/>
    <property type="molecule type" value="Genomic_DNA"/>
</dbReference>
<dbReference type="AlphaFoldDB" id="A0A679J4Z9"/>
<feature type="transmembrane region" description="Helical" evidence="1">
    <location>
        <begin position="295"/>
        <end position="312"/>
    </location>
</feature>
<evidence type="ECO:0000313" key="2">
    <source>
        <dbReference type="EMBL" id="CAA2101268.1"/>
    </source>
</evidence>
<proteinExistence type="predicted"/>
<keyword evidence="1" id="KW-0472">Membrane</keyword>
<keyword evidence="1" id="KW-1133">Transmembrane helix</keyword>
<gene>
    <name evidence="2" type="ORF">MBUL_01091</name>
</gene>
<name>A0A679J4Z9_9HYPH</name>
<feature type="transmembrane region" description="Helical" evidence="1">
    <location>
        <begin position="100"/>
        <end position="119"/>
    </location>
</feature>
<reference evidence="2" key="1">
    <citation type="submission" date="2019-12" db="EMBL/GenBank/DDBJ databases">
        <authorList>
            <person name="Cremers G."/>
        </authorList>
    </citation>
    <scope>NUCLEOTIDE SEQUENCE</scope>
    <source>
        <strain evidence="2">Mbul1</strain>
    </source>
</reference>
<feature type="transmembrane region" description="Helical" evidence="1">
    <location>
        <begin position="219"/>
        <end position="240"/>
    </location>
</feature>
<organism evidence="2">
    <name type="scientific">Methylobacterium bullatum</name>
    <dbReference type="NCBI Taxonomy" id="570505"/>
    <lineage>
        <taxon>Bacteria</taxon>
        <taxon>Pseudomonadati</taxon>
        <taxon>Pseudomonadota</taxon>
        <taxon>Alphaproteobacteria</taxon>
        <taxon>Hyphomicrobiales</taxon>
        <taxon>Methylobacteriaceae</taxon>
        <taxon>Methylobacterium</taxon>
    </lineage>
</organism>